<gene>
    <name evidence="5" type="ORF">GMI68_09775</name>
</gene>
<organism evidence="5 6">
    <name type="scientific">Xiamenia xianingshaonis</name>
    <dbReference type="NCBI Taxonomy" id="2682776"/>
    <lineage>
        <taxon>Bacteria</taxon>
        <taxon>Bacillati</taxon>
        <taxon>Actinomycetota</taxon>
        <taxon>Coriobacteriia</taxon>
        <taxon>Eggerthellales</taxon>
        <taxon>Eggerthellaceae</taxon>
        <taxon>Xiamenia</taxon>
    </lineage>
</organism>
<dbReference type="PIRSF" id="PIRSF000097">
    <property type="entry name" value="AKR"/>
    <property type="match status" value="1"/>
</dbReference>
<dbReference type="CDD" id="cd19133">
    <property type="entry name" value="AKR_AKR5F1"/>
    <property type="match status" value="1"/>
</dbReference>
<dbReference type="InterPro" id="IPR036812">
    <property type="entry name" value="NAD(P)_OxRdtase_dom_sf"/>
</dbReference>
<dbReference type="PROSITE" id="PS00062">
    <property type="entry name" value="ALDOKETO_REDUCTASE_2"/>
    <property type="match status" value="1"/>
</dbReference>
<dbReference type="PROSITE" id="PS00063">
    <property type="entry name" value="ALDOKETO_REDUCTASE_3"/>
    <property type="match status" value="1"/>
</dbReference>
<sequence length="285" mass="31928">MEYATLPNGLKMPLEGFGVFQVPDLEECEDSVYAAIKDGYRLIDTASAYANEEAVGAAVRRAVEDGICTRDELFVTTKLWIQDYPDAEAAFELSLKKLGMDYVDLYLLHQPIGDYYTAWRSLEKIYASGKAKAIGVCNFYPERITDLCLHVDVKPMVNQVECHPFFQQTEALQAAEEFGYTLEAWGPLAEGGHGIFTHPVLATIGEKHGKTAAQVALRFNVQRGIVVIPKSVHEERIKENFDIWDFELTDEDMEAVEALDLGHSEIIDHSDPSTAKFLSSFNIHD</sequence>
<evidence type="ECO:0000256" key="2">
    <source>
        <dbReference type="ARBA" id="ARBA00022857"/>
    </source>
</evidence>
<dbReference type="PANTHER" id="PTHR43827:SF3">
    <property type="entry name" value="NADP-DEPENDENT OXIDOREDUCTASE DOMAIN-CONTAINING PROTEIN"/>
    <property type="match status" value="1"/>
</dbReference>
<reference evidence="5 6" key="1">
    <citation type="submission" date="2019-11" db="EMBL/GenBank/DDBJ databases">
        <title>Eggerthellaceae novel genus isolated from the rectal contents of marmort.</title>
        <authorList>
            <person name="Zhang G."/>
        </authorList>
    </citation>
    <scope>NUCLEOTIDE SEQUENCE [LARGE SCALE GENOMIC DNA]</scope>
    <source>
        <strain evidence="6">zg-886</strain>
    </source>
</reference>
<evidence type="ECO:0000313" key="5">
    <source>
        <dbReference type="EMBL" id="NHM15032.1"/>
    </source>
</evidence>
<dbReference type="PROSITE" id="PS00798">
    <property type="entry name" value="ALDOKETO_REDUCTASE_1"/>
    <property type="match status" value="1"/>
</dbReference>
<evidence type="ECO:0000256" key="1">
    <source>
        <dbReference type="ARBA" id="ARBA00007905"/>
    </source>
</evidence>
<dbReference type="EMBL" id="WPCR01000024">
    <property type="protein sequence ID" value="NHM15032.1"/>
    <property type="molecule type" value="Genomic_DNA"/>
</dbReference>
<dbReference type="SUPFAM" id="SSF51430">
    <property type="entry name" value="NAD(P)-linked oxidoreductase"/>
    <property type="match status" value="1"/>
</dbReference>
<accession>A0ABX0IQA4</accession>
<protein>
    <submittedName>
        <fullName evidence="5">Aldo/keto reductase</fullName>
    </submittedName>
</protein>
<evidence type="ECO:0000313" key="6">
    <source>
        <dbReference type="Proteomes" id="UP000636394"/>
    </source>
</evidence>
<proteinExistence type="inferred from homology"/>
<dbReference type="RefSeq" id="WP_166340557.1">
    <property type="nucleotide sequence ID" value="NZ_WPCR01000024.1"/>
</dbReference>
<dbReference type="InterPro" id="IPR018170">
    <property type="entry name" value="Aldo/ket_reductase_CS"/>
</dbReference>
<dbReference type="Proteomes" id="UP000636394">
    <property type="component" value="Unassembled WGS sequence"/>
</dbReference>
<name>A0ABX0IQA4_9ACTN</name>
<keyword evidence="6" id="KW-1185">Reference proteome</keyword>
<keyword evidence="3" id="KW-0560">Oxidoreductase</keyword>
<dbReference type="PRINTS" id="PR00069">
    <property type="entry name" value="ALDKETRDTASE"/>
</dbReference>
<dbReference type="PANTHER" id="PTHR43827">
    <property type="entry name" value="2,5-DIKETO-D-GLUCONIC ACID REDUCTASE"/>
    <property type="match status" value="1"/>
</dbReference>
<evidence type="ECO:0000256" key="3">
    <source>
        <dbReference type="ARBA" id="ARBA00023002"/>
    </source>
</evidence>
<comment type="similarity">
    <text evidence="1">Belongs to the aldo/keto reductase family.</text>
</comment>
<keyword evidence="2" id="KW-0521">NADP</keyword>
<evidence type="ECO:0000259" key="4">
    <source>
        <dbReference type="Pfam" id="PF00248"/>
    </source>
</evidence>
<dbReference type="Pfam" id="PF00248">
    <property type="entry name" value="Aldo_ket_red"/>
    <property type="match status" value="1"/>
</dbReference>
<comment type="caution">
    <text evidence="5">The sequence shown here is derived from an EMBL/GenBank/DDBJ whole genome shotgun (WGS) entry which is preliminary data.</text>
</comment>
<feature type="domain" description="NADP-dependent oxidoreductase" evidence="4">
    <location>
        <begin position="26"/>
        <end position="259"/>
    </location>
</feature>
<dbReference type="Gene3D" id="3.20.20.100">
    <property type="entry name" value="NADP-dependent oxidoreductase domain"/>
    <property type="match status" value="1"/>
</dbReference>
<dbReference type="InterPro" id="IPR020471">
    <property type="entry name" value="AKR"/>
</dbReference>
<dbReference type="InterPro" id="IPR023210">
    <property type="entry name" value="NADP_OxRdtase_dom"/>
</dbReference>